<evidence type="ECO:0000256" key="1">
    <source>
        <dbReference type="SAM" id="MobiDB-lite"/>
    </source>
</evidence>
<evidence type="ECO:0000313" key="2">
    <source>
        <dbReference type="EMBL" id="PSI00087.1"/>
    </source>
</evidence>
<keyword evidence="3" id="KW-1185">Reference proteome</keyword>
<sequence>MDNGNFYAYPNNKILWYDDAWISNRITKNPGYEIDLTEYSVENLRKIETSDDFMYEIKEIRDSNPVKSSDLTNQEQINDQKGG</sequence>
<accession>A0A2P7EA38</accession>
<gene>
    <name evidence="2" type="ORF">C7K08_15045</name>
</gene>
<proteinExistence type="predicted"/>
<organism evidence="2 3">
    <name type="scientific">Synechococcus lacustris str. Tous</name>
    <dbReference type="NCBI Taxonomy" id="1910958"/>
    <lineage>
        <taxon>Bacteria</taxon>
        <taxon>Bacillati</taxon>
        <taxon>Cyanobacteriota</taxon>
        <taxon>Cyanophyceae</taxon>
        <taxon>Synechococcales</taxon>
        <taxon>Synechococcaceae</taxon>
        <taxon>Synechococcus</taxon>
    </lineage>
</organism>
<dbReference type="AlphaFoldDB" id="A0A2P7EA38"/>
<feature type="region of interest" description="Disordered" evidence="1">
    <location>
        <begin position="64"/>
        <end position="83"/>
    </location>
</feature>
<dbReference type="Proteomes" id="UP000240206">
    <property type="component" value="Unassembled WGS sequence"/>
</dbReference>
<name>A0A2P7EA38_9SYNE</name>
<reference evidence="3" key="1">
    <citation type="submission" date="2018-03" db="EMBL/GenBank/DDBJ databases">
        <title>Ecological and genomic features of two cosmopolitan and abundant freshwater picocyanobacteria.</title>
        <authorList>
            <person name="Cabello-Yeves P.J."/>
            <person name="Picazo A."/>
            <person name="Camacho A."/>
            <person name="Callieri C."/>
            <person name="Rosselli R."/>
            <person name="Roda-Garcia J."/>
            <person name="Coutinho F.H."/>
            <person name="Rodriguez-Valera F."/>
        </authorList>
    </citation>
    <scope>NUCLEOTIDE SEQUENCE [LARGE SCALE GENOMIC DNA]</scope>
    <source>
        <strain evidence="3">Tous</strain>
    </source>
</reference>
<evidence type="ECO:0000313" key="3">
    <source>
        <dbReference type="Proteomes" id="UP000240206"/>
    </source>
</evidence>
<protein>
    <submittedName>
        <fullName evidence="2">Uncharacterized protein</fullName>
    </submittedName>
</protein>
<feature type="compositionally biased region" description="Polar residues" evidence="1">
    <location>
        <begin position="65"/>
        <end position="83"/>
    </location>
</feature>
<comment type="caution">
    <text evidence="2">The sequence shown here is derived from an EMBL/GenBank/DDBJ whole genome shotgun (WGS) entry which is preliminary data.</text>
</comment>
<dbReference type="EMBL" id="PXVC01000301">
    <property type="protein sequence ID" value="PSI00087.1"/>
    <property type="molecule type" value="Genomic_DNA"/>
</dbReference>